<evidence type="ECO:0000313" key="3">
    <source>
        <dbReference type="Proteomes" id="UP000076738"/>
    </source>
</evidence>
<gene>
    <name evidence="2" type="ORF">CALVIDRAFT_530002</name>
</gene>
<feature type="compositionally biased region" description="Polar residues" evidence="1">
    <location>
        <begin position="31"/>
        <end position="48"/>
    </location>
</feature>
<dbReference type="Proteomes" id="UP000076738">
    <property type="component" value="Unassembled WGS sequence"/>
</dbReference>
<evidence type="ECO:0000256" key="1">
    <source>
        <dbReference type="SAM" id="MobiDB-lite"/>
    </source>
</evidence>
<accession>A0A167IJ44</accession>
<reference evidence="2 3" key="1">
    <citation type="journal article" date="2016" name="Mol. Biol. Evol.">
        <title>Comparative Genomics of Early-Diverging Mushroom-Forming Fungi Provides Insights into the Origins of Lignocellulose Decay Capabilities.</title>
        <authorList>
            <person name="Nagy L.G."/>
            <person name="Riley R."/>
            <person name="Tritt A."/>
            <person name="Adam C."/>
            <person name="Daum C."/>
            <person name="Floudas D."/>
            <person name="Sun H."/>
            <person name="Yadav J.S."/>
            <person name="Pangilinan J."/>
            <person name="Larsson K.H."/>
            <person name="Matsuura K."/>
            <person name="Barry K."/>
            <person name="Labutti K."/>
            <person name="Kuo R."/>
            <person name="Ohm R.A."/>
            <person name="Bhattacharya S.S."/>
            <person name="Shirouzu T."/>
            <person name="Yoshinaga Y."/>
            <person name="Martin F.M."/>
            <person name="Grigoriev I.V."/>
            <person name="Hibbett D.S."/>
        </authorList>
    </citation>
    <scope>NUCLEOTIDE SEQUENCE [LARGE SCALE GENOMIC DNA]</scope>
    <source>
        <strain evidence="2 3">TUFC12733</strain>
    </source>
</reference>
<evidence type="ECO:0000313" key="2">
    <source>
        <dbReference type="EMBL" id="KZO92697.1"/>
    </source>
</evidence>
<dbReference type="OrthoDB" id="10520424at2759"/>
<organism evidence="2 3">
    <name type="scientific">Calocera viscosa (strain TUFC12733)</name>
    <dbReference type="NCBI Taxonomy" id="1330018"/>
    <lineage>
        <taxon>Eukaryota</taxon>
        <taxon>Fungi</taxon>
        <taxon>Dikarya</taxon>
        <taxon>Basidiomycota</taxon>
        <taxon>Agaricomycotina</taxon>
        <taxon>Dacrymycetes</taxon>
        <taxon>Dacrymycetales</taxon>
        <taxon>Dacrymycetaceae</taxon>
        <taxon>Calocera</taxon>
    </lineage>
</organism>
<name>A0A167IJ44_CALVF</name>
<dbReference type="EMBL" id="KV417308">
    <property type="protein sequence ID" value="KZO92697.1"/>
    <property type="molecule type" value="Genomic_DNA"/>
</dbReference>
<sequence length="438" mass="47947">MDSLSNPPRSQALKGFQRDGYMGLPAKRPRQPSSGSDNTEEGLNSTSQDWIARPAVTFDFQRPPTPESAGVVIQENMASLVVTYEAALREVVPNGESVAMDLGASTHRLIINEHGLKDVGEHPDSSDTLAYNGRWSLHRVYDGEVDLHVRDWETRRYVNVDCGIQEWSYVAEFVENYLIILTATSVHLFPMESLDRTAVSVDKEASFVDASDTLDLADIDDSLYHRSWSAVVKATTYSTESSKPLAAVLRRDGHSISAYHLERSTNGTNLQLSHVWSVPIDQQLYYISAIALDEGGSNAVWIQHDVCGALSSPSSACSYVMSGSLRYSNKLDRNLDPITLFKSDPGHSLLHCDAIIAINVDTSIVLAQRYSHVGFVLQGFTGSDIIMPNTSTAPTASGLQDHTVTEPHFGTMGSGSQETRQSSHALSLIVRILTGFAD</sequence>
<proteinExistence type="predicted"/>
<feature type="region of interest" description="Disordered" evidence="1">
    <location>
        <begin position="1"/>
        <end position="48"/>
    </location>
</feature>
<dbReference type="AlphaFoldDB" id="A0A167IJ44"/>
<keyword evidence="3" id="KW-1185">Reference proteome</keyword>
<protein>
    <submittedName>
        <fullName evidence="2">Uncharacterized protein</fullName>
    </submittedName>
</protein>